<feature type="domain" description="Glycoside hydrolase family 5" evidence="5">
    <location>
        <begin position="399"/>
        <end position="663"/>
    </location>
</feature>
<evidence type="ECO:0000259" key="5">
    <source>
        <dbReference type="Pfam" id="PF00150"/>
    </source>
</evidence>
<dbReference type="InterPro" id="IPR017853">
    <property type="entry name" value="GH"/>
</dbReference>
<keyword evidence="2" id="KW-0326">Glycosidase</keyword>
<evidence type="ECO:0000313" key="7">
    <source>
        <dbReference type="Proteomes" id="UP000077787"/>
    </source>
</evidence>
<keyword evidence="4" id="KW-0732">Signal</keyword>
<evidence type="ECO:0000256" key="4">
    <source>
        <dbReference type="SAM" id="SignalP"/>
    </source>
</evidence>
<feature type="signal peptide" evidence="4">
    <location>
        <begin position="1"/>
        <end position="34"/>
    </location>
</feature>
<accession>A0A172WKJ8</accession>
<evidence type="ECO:0000256" key="2">
    <source>
        <dbReference type="ARBA" id="ARBA00023295"/>
    </source>
</evidence>
<dbReference type="PANTHER" id="PTHR34142:SF1">
    <property type="entry name" value="GLYCOSIDE HYDROLASE FAMILY 5 DOMAIN-CONTAINING PROTEIN"/>
    <property type="match status" value="1"/>
</dbReference>
<evidence type="ECO:0000313" key="6">
    <source>
        <dbReference type="EMBL" id="ANF23937.1"/>
    </source>
</evidence>
<dbReference type="PANTHER" id="PTHR34142">
    <property type="entry name" value="ENDO-BETA-1,4-GLUCANASE A"/>
    <property type="match status" value="1"/>
</dbReference>
<dbReference type="Gene3D" id="3.20.20.80">
    <property type="entry name" value="Glycosidases"/>
    <property type="match status" value="1"/>
</dbReference>
<dbReference type="Proteomes" id="UP000077787">
    <property type="component" value="Chromosome"/>
</dbReference>
<feature type="region of interest" description="Disordered" evidence="3">
    <location>
        <begin position="242"/>
        <end position="268"/>
    </location>
</feature>
<reference evidence="6 7" key="1">
    <citation type="submission" date="2016-05" db="EMBL/GenBank/DDBJ databases">
        <title>Genome sequence of Pseudomonas stutzeri 273 and identification of the exopolysaccharide biosynthesis locus.</title>
        <authorList>
            <person name="Wu S."/>
            <person name="Sun C."/>
        </authorList>
    </citation>
    <scope>NUCLEOTIDE SEQUENCE [LARGE SCALE GENOMIC DNA]</scope>
    <source>
        <strain evidence="6 7">273</strain>
    </source>
</reference>
<sequence>MLVKATVSTRNVLLGAALFAATLGMISPIQTAHAAAASTASALQTVATAKVNDFTGPQWLKGSWRQSAGLSIPATAANKAAFKKGAQVRTADGQVRTVKVVYFSGAHMSVMLSGATLNASNNGHPKSVSALGASAAAGSAVTAPSNNVAADTSSHSSAINNYTNNDWLNGVWRRSAGFSIPASSANRSAFNVGSSVKLADGQVRKINAVYVSGKNMSLMLSGATLSGKLGYPNKLLSATSSSAPASPIAPSKPATPAPEPVAGQPAAGSSMTTALNAFNGGDFVNGVYNTSKFVGISVKATAENKAAFHKGAKIRFFGGQVRTIKLIYHSGGNMTVMVDGGPIDGKAVGYPRTVSVSSTGFSNTSPSAGSTAPPADGLAPANPINLVGINLAGAEFGADVALPGVYLKQYIYPGEADFKRYAERNLKLVRLPFRWERIQPRLNGELNSVELGRMLATLDHAKKYNMQVILDMHNYYRYHGKMIGSNEVPVSAFADAWRRIAQKVANHPAVYGYGLMNEPHTTNGKWPAAALAAAKSIRILDADNWVVIAGDRWSSAFHWPSYNTQLVKDSWMRDPNNNLMFEAHLYFDKDYSGYYTNRYEKYDPMIGVVRAKPFVEWLTRYRLRGFIGEHGAPDFSPSAVVAMDNLLQYLGQHCIPSTYWAAGPWWGDYALSLDVKSGKPRPQLPILQKHAANKSCGAVGPLR</sequence>
<dbReference type="AlphaFoldDB" id="A0A172WKJ8"/>
<dbReference type="RefSeq" id="WP_064480410.1">
    <property type="nucleotide sequence ID" value="NZ_CP015641.1"/>
</dbReference>
<gene>
    <name evidence="6" type="ORF">PS273GM_01645</name>
</gene>
<feature type="compositionally biased region" description="Low complexity" evidence="3">
    <location>
        <begin position="242"/>
        <end position="252"/>
    </location>
</feature>
<evidence type="ECO:0000256" key="1">
    <source>
        <dbReference type="ARBA" id="ARBA00022801"/>
    </source>
</evidence>
<proteinExistence type="predicted"/>
<evidence type="ECO:0000256" key="3">
    <source>
        <dbReference type="SAM" id="MobiDB-lite"/>
    </source>
</evidence>
<name>A0A172WKJ8_STUST</name>
<organism evidence="6 7">
    <name type="scientific">Stutzerimonas stutzeri</name>
    <name type="common">Pseudomonas stutzeri</name>
    <dbReference type="NCBI Taxonomy" id="316"/>
    <lineage>
        <taxon>Bacteria</taxon>
        <taxon>Pseudomonadati</taxon>
        <taxon>Pseudomonadota</taxon>
        <taxon>Gammaproteobacteria</taxon>
        <taxon>Pseudomonadales</taxon>
        <taxon>Pseudomonadaceae</taxon>
        <taxon>Stutzerimonas</taxon>
    </lineage>
</organism>
<dbReference type="EMBL" id="CP015641">
    <property type="protein sequence ID" value="ANF23937.1"/>
    <property type="molecule type" value="Genomic_DNA"/>
</dbReference>
<dbReference type="GO" id="GO:0004553">
    <property type="term" value="F:hydrolase activity, hydrolyzing O-glycosyl compounds"/>
    <property type="evidence" value="ECO:0007669"/>
    <property type="project" value="InterPro"/>
</dbReference>
<dbReference type="InterPro" id="IPR001547">
    <property type="entry name" value="Glyco_hydro_5"/>
</dbReference>
<dbReference type="OrthoDB" id="6769681at2"/>
<keyword evidence="1" id="KW-0378">Hydrolase</keyword>
<dbReference type="GO" id="GO:0009251">
    <property type="term" value="P:glucan catabolic process"/>
    <property type="evidence" value="ECO:0007669"/>
    <property type="project" value="TreeGrafter"/>
</dbReference>
<dbReference type="SUPFAM" id="SSF51445">
    <property type="entry name" value="(Trans)glycosidases"/>
    <property type="match status" value="1"/>
</dbReference>
<protein>
    <submittedName>
        <fullName evidence="6">Cellulase</fullName>
    </submittedName>
</protein>
<dbReference type="Pfam" id="PF00150">
    <property type="entry name" value="Cellulase"/>
    <property type="match status" value="1"/>
</dbReference>
<feature type="chain" id="PRO_5008002633" evidence="4">
    <location>
        <begin position="35"/>
        <end position="703"/>
    </location>
</feature>